<dbReference type="Proteomes" id="UP000189935">
    <property type="component" value="Chromosome I"/>
</dbReference>
<dbReference type="Gene3D" id="1.10.8.500">
    <property type="entry name" value="HAMP domain in histidine kinase"/>
    <property type="match status" value="1"/>
</dbReference>
<accession>A0A1M6HWL8</accession>
<dbReference type="AlphaFoldDB" id="A0A1M6HWL8"/>
<dbReference type="Pfam" id="PF00015">
    <property type="entry name" value="MCPsignal"/>
    <property type="match status" value="1"/>
</dbReference>
<evidence type="ECO:0000256" key="5">
    <source>
        <dbReference type="ARBA" id="ARBA00022989"/>
    </source>
</evidence>
<dbReference type="SMART" id="SM00304">
    <property type="entry name" value="HAMP"/>
    <property type="match status" value="2"/>
</dbReference>
<feature type="domain" description="Methyl-accepting transducer" evidence="11">
    <location>
        <begin position="309"/>
        <end position="531"/>
    </location>
</feature>
<dbReference type="PANTHER" id="PTHR32089:SF112">
    <property type="entry name" value="LYSOZYME-LIKE PROTEIN-RELATED"/>
    <property type="match status" value="1"/>
</dbReference>
<feature type="domain" description="HAMP" evidence="13">
    <location>
        <begin position="215"/>
        <end position="268"/>
    </location>
</feature>
<evidence type="ECO:0000256" key="2">
    <source>
        <dbReference type="ARBA" id="ARBA00022475"/>
    </source>
</evidence>
<dbReference type="InterPro" id="IPR033480">
    <property type="entry name" value="sCache_2"/>
</dbReference>
<evidence type="ECO:0000259" key="12">
    <source>
        <dbReference type="PROSITE" id="PS50192"/>
    </source>
</evidence>
<dbReference type="InterPro" id="IPR003660">
    <property type="entry name" value="HAMP_dom"/>
</dbReference>
<evidence type="ECO:0000313" key="15">
    <source>
        <dbReference type="Proteomes" id="UP000189935"/>
    </source>
</evidence>
<dbReference type="PANTHER" id="PTHR32089">
    <property type="entry name" value="METHYL-ACCEPTING CHEMOTAXIS PROTEIN MCPB"/>
    <property type="match status" value="1"/>
</dbReference>
<dbReference type="InterPro" id="IPR004089">
    <property type="entry name" value="MCPsignal_dom"/>
</dbReference>
<dbReference type="GO" id="GO:0007165">
    <property type="term" value="P:signal transduction"/>
    <property type="evidence" value="ECO:0007669"/>
    <property type="project" value="UniProtKB-KW"/>
</dbReference>
<dbReference type="Gene3D" id="3.30.450.20">
    <property type="entry name" value="PAS domain"/>
    <property type="match status" value="1"/>
</dbReference>
<evidence type="ECO:0000256" key="4">
    <source>
        <dbReference type="ARBA" id="ARBA00022692"/>
    </source>
</evidence>
<name>A0A1M6HWL8_9BRAD</name>
<proteinExistence type="inferred from homology"/>
<protein>
    <submittedName>
        <fullName evidence="14">Methyl-accepting chemotaxis sensory transducer with Cache sensor</fullName>
    </submittedName>
</protein>
<dbReference type="RefSeq" id="WP_172841939.1">
    <property type="nucleotide sequence ID" value="NZ_LT670844.1"/>
</dbReference>
<keyword evidence="6 10" id="KW-0472">Membrane</keyword>
<keyword evidence="7 9" id="KW-0807">Transducer</keyword>
<feature type="domain" description="T-SNARE coiled-coil homology" evidence="12">
    <location>
        <begin position="461"/>
        <end position="523"/>
    </location>
</feature>
<evidence type="ECO:0000256" key="7">
    <source>
        <dbReference type="ARBA" id="ARBA00023224"/>
    </source>
</evidence>
<evidence type="ECO:0000256" key="10">
    <source>
        <dbReference type="SAM" id="Phobius"/>
    </source>
</evidence>
<evidence type="ECO:0000256" key="3">
    <source>
        <dbReference type="ARBA" id="ARBA00022519"/>
    </source>
</evidence>
<dbReference type="InterPro" id="IPR000727">
    <property type="entry name" value="T_SNARE_dom"/>
</dbReference>
<evidence type="ECO:0000256" key="1">
    <source>
        <dbReference type="ARBA" id="ARBA00004429"/>
    </source>
</evidence>
<reference evidence="14 15" key="1">
    <citation type="submission" date="2016-11" db="EMBL/GenBank/DDBJ databases">
        <authorList>
            <person name="Jaros S."/>
            <person name="Januszkiewicz K."/>
            <person name="Wedrychowicz H."/>
        </authorList>
    </citation>
    <scope>NUCLEOTIDE SEQUENCE [LARGE SCALE GENOMIC DNA]</scope>
    <source>
        <strain evidence="14 15">GAS499</strain>
    </source>
</reference>
<gene>
    <name evidence="14" type="ORF">SAMN05444159_0137</name>
</gene>
<dbReference type="SUPFAM" id="SSF58104">
    <property type="entry name" value="Methyl-accepting chemotaxis protein (MCP) signaling domain"/>
    <property type="match status" value="1"/>
</dbReference>
<keyword evidence="4 10" id="KW-0812">Transmembrane</keyword>
<dbReference type="PROSITE" id="PS50885">
    <property type="entry name" value="HAMP"/>
    <property type="match status" value="1"/>
</dbReference>
<keyword evidence="5 10" id="KW-1133">Transmembrane helix</keyword>
<dbReference type="PROSITE" id="PS50192">
    <property type="entry name" value="T_SNARE"/>
    <property type="match status" value="1"/>
</dbReference>
<keyword evidence="2" id="KW-1003">Cell membrane</keyword>
<dbReference type="GO" id="GO:0005886">
    <property type="term" value="C:plasma membrane"/>
    <property type="evidence" value="ECO:0007669"/>
    <property type="project" value="UniProtKB-SubCell"/>
</dbReference>
<evidence type="ECO:0000256" key="8">
    <source>
        <dbReference type="ARBA" id="ARBA00029447"/>
    </source>
</evidence>
<organism evidence="14 15">
    <name type="scientific">Bradyrhizobium lablabi</name>
    <dbReference type="NCBI Taxonomy" id="722472"/>
    <lineage>
        <taxon>Bacteria</taxon>
        <taxon>Pseudomonadati</taxon>
        <taxon>Pseudomonadota</taxon>
        <taxon>Alphaproteobacteria</taxon>
        <taxon>Hyphomicrobiales</taxon>
        <taxon>Nitrobacteraceae</taxon>
        <taxon>Bradyrhizobium</taxon>
    </lineage>
</organism>
<comment type="subcellular location">
    <subcellularLocation>
        <location evidence="1">Cell inner membrane</location>
        <topology evidence="1">Multi-pass membrane protein</topology>
    </subcellularLocation>
</comment>
<comment type="similarity">
    <text evidence="8">Belongs to the methyl-accepting chemotaxis (MCP) protein family.</text>
</comment>
<sequence length="565" mass="60377">MFGRMRISHRLLLLVPVLLVTLVTTVWLGMSELRQSLIDDRKDATKNLVQVAGHVLDIWYAKEKSGALGRDAAQKGAIEELTKLRFADNNYFFAQNFEGVTVLHVDAALQGKNRIDTVDPDGVRTVVRQIELAKSGGGFLNYRASRTGGTATVNGAGISPKIAYISGFEPWQWAYGTGIYIDDVDTIYYRIMWQFAGFAGGLMLIACFVVYFVARSISRPLAEITDRMGELAGGNLAIEVPFLRDAHEMGRLARALDVFRASMSETERMRRDQQLAEARAEAAKRATVTGLADRLETKVKGIVNELSSAATTMHASAETMSATAEHTSRQTVTVAAASEQASARVSTMASASEEMGSSIAEIARQVTHSKDIANAAVQASARTTTTMEGLSSAAQKIGDVLQLIQNIASQTNLLALNATIEAARAGDAGRGFAVVASEVKNLATQTAKATEEISSQIASIQGATREAVESIKGIDETIARIDEITSAIAAAVEEQDKTTQEITRNTHEVAQGTRDVSANIGGIKQAVGETGAAASNVLQLAKALGHTADTLRGEVEGFLVEIRAA</sequence>
<dbReference type="EMBL" id="LT670844">
    <property type="protein sequence ID" value="SHJ26650.1"/>
    <property type="molecule type" value="Genomic_DNA"/>
</dbReference>
<dbReference type="SMART" id="SM00283">
    <property type="entry name" value="MA"/>
    <property type="match status" value="1"/>
</dbReference>
<dbReference type="SMART" id="SM01049">
    <property type="entry name" value="Cache_2"/>
    <property type="match status" value="1"/>
</dbReference>
<evidence type="ECO:0000259" key="13">
    <source>
        <dbReference type="PROSITE" id="PS50885"/>
    </source>
</evidence>
<evidence type="ECO:0000256" key="6">
    <source>
        <dbReference type="ARBA" id="ARBA00023136"/>
    </source>
</evidence>
<dbReference type="PROSITE" id="PS50111">
    <property type="entry name" value="CHEMOTAXIS_TRANSDUC_2"/>
    <property type="match status" value="1"/>
</dbReference>
<dbReference type="Pfam" id="PF00672">
    <property type="entry name" value="HAMP"/>
    <property type="match status" value="1"/>
</dbReference>
<dbReference type="CDD" id="cd06225">
    <property type="entry name" value="HAMP"/>
    <property type="match status" value="1"/>
</dbReference>
<evidence type="ECO:0000313" key="14">
    <source>
        <dbReference type="EMBL" id="SHJ26650.1"/>
    </source>
</evidence>
<evidence type="ECO:0000256" key="9">
    <source>
        <dbReference type="PROSITE-ProRule" id="PRU00284"/>
    </source>
</evidence>
<feature type="transmembrane region" description="Helical" evidence="10">
    <location>
        <begin position="191"/>
        <end position="214"/>
    </location>
</feature>
<keyword evidence="3" id="KW-0997">Cell inner membrane</keyword>
<evidence type="ECO:0000259" key="11">
    <source>
        <dbReference type="PROSITE" id="PS50111"/>
    </source>
</evidence>
<dbReference type="Gene3D" id="1.10.287.950">
    <property type="entry name" value="Methyl-accepting chemotaxis protein"/>
    <property type="match status" value="1"/>
</dbReference>
<dbReference type="Pfam" id="PF17200">
    <property type="entry name" value="sCache_2"/>
    <property type="match status" value="1"/>
</dbReference>